<dbReference type="InterPro" id="IPR016181">
    <property type="entry name" value="Acyl_CoA_acyltransferase"/>
</dbReference>
<dbReference type="Pfam" id="PF13302">
    <property type="entry name" value="Acetyltransf_3"/>
    <property type="match status" value="1"/>
</dbReference>
<dbReference type="PANTHER" id="PTHR43415:SF3">
    <property type="entry name" value="GNAT-FAMILY ACETYLTRANSFERASE"/>
    <property type="match status" value="1"/>
</dbReference>
<dbReference type="OrthoDB" id="9795206at2"/>
<dbReference type="InterPro" id="IPR000182">
    <property type="entry name" value="GNAT_dom"/>
</dbReference>
<protein>
    <submittedName>
        <fullName evidence="2">Protein N-acetyltransferase, RimJ/RimL family</fullName>
    </submittedName>
</protein>
<dbReference type="AlphaFoldDB" id="A0A1I3UMT9"/>
<gene>
    <name evidence="2" type="ORF">SAMN05421852_12635</name>
</gene>
<accession>A0A1I3UMT9</accession>
<evidence type="ECO:0000259" key="1">
    <source>
        <dbReference type="PROSITE" id="PS51186"/>
    </source>
</evidence>
<dbReference type="GO" id="GO:0016747">
    <property type="term" value="F:acyltransferase activity, transferring groups other than amino-acyl groups"/>
    <property type="evidence" value="ECO:0007669"/>
    <property type="project" value="InterPro"/>
</dbReference>
<dbReference type="Gene3D" id="3.40.630.30">
    <property type="match status" value="1"/>
</dbReference>
<sequence>MEEILFQTKNLKFRCTNELDVSFLLEAENHPENAPFIQRWEQEKHIEAIHDPDIKHLIIESQITANRVGFVILAGLSNPHQSIEFRRIVITEKGKGYGREALRAVKYLSFEVWNAHRLWLDVKEHNIRARTLYRSEGFVEEGLLREAFKNGDQFESLVIMSMLKKEYQKCNKK</sequence>
<keyword evidence="2" id="KW-0808">Transferase</keyword>
<dbReference type="PANTHER" id="PTHR43415">
    <property type="entry name" value="SPERMIDINE N(1)-ACETYLTRANSFERASE"/>
    <property type="match status" value="1"/>
</dbReference>
<dbReference type="Proteomes" id="UP000199545">
    <property type="component" value="Unassembled WGS sequence"/>
</dbReference>
<proteinExistence type="predicted"/>
<keyword evidence="3" id="KW-1185">Reference proteome</keyword>
<feature type="domain" description="N-acetyltransferase" evidence="1">
    <location>
        <begin position="11"/>
        <end position="165"/>
    </location>
</feature>
<dbReference type="STRING" id="46223.SAMN05421852_12635"/>
<dbReference type="RefSeq" id="WP_093231579.1">
    <property type="nucleotide sequence ID" value="NZ_FORR01000026.1"/>
</dbReference>
<organism evidence="2 3">
    <name type="scientific">Thermoflavimicrobium dichotomicum</name>
    <dbReference type="NCBI Taxonomy" id="46223"/>
    <lineage>
        <taxon>Bacteria</taxon>
        <taxon>Bacillati</taxon>
        <taxon>Bacillota</taxon>
        <taxon>Bacilli</taxon>
        <taxon>Bacillales</taxon>
        <taxon>Thermoactinomycetaceae</taxon>
        <taxon>Thermoflavimicrobium</taxon>
    </lineage>
</organism>
<name>A0A1I3UMT9_9BACL</name>
<dbReference type="SUPFAM" id="SSF55729">
    <property type="entry name" value="Acyl-CoA N-acyltransferases (Nat)"/>
    <property type="match status" value="1"/>
</dbReference>
<evidence type="ECO:0000313" key="2">
    <source>
        <dbReference type="EMBL" id="SFJ84768.1"/>
    </source>
</evidence>
<dbReference type="EMBL" id="FORR01000026">
    <property type="protein sequence ID" value="SFJ84768.1"/>
    <property type="molecule type" value="Genomic_DNA"/>
</dbReference>
<evidence type="ECO:0000313" key="3">
    <source>
        <dbReference type="Proteomes" id="UP000199545"/>
    </source>
</evidence>
<reference evidence="2 3" key="1">
    <citation type="submission" date="2016-10" db="EMBL/GenBank/DDBJ databases">
        <authorList>
            <person name="de Groot N.N."/>
        </authorList>
    </citation>
    <scope>NUCLEOTIDE SEQUENCE [LARGE SCALE GENOMIC DNA]</scope>
    <source>
        <strain evidence="2 3">DSM 44778</strain>
    </source>
</reference>
<dbReference type="PROSITE" id="PS51186">
    <property type="entry name" value="GNAT"/>
    <property type="match status" value="1"/>
</dbReference>